<evidence type="ECO:0008006" key="3">
    <source>
        <dbReference type="Google" id="ProtNLM"/>
    </source>
</evidence>
<gene>
    <name evidence="1" type="ORF">Golax_009294</name>
</gene>
<evidence type="ECO:0000313" key="1">
    <source>
        <dbReference type="EMBL" id="MBA0721790.1"/>
    </source>
</evidence>
<evidence type="ECO:0000313" key="2">
    <source>
        <dbReference type="Proteomes" id="UP000593574"/>
    </source>
</evidence>
<proteinExistence type="predicted"/>
<comment type="caution">
    <text evidence="1">The sequence shown here is derived from an EMBL/GenBank/DDBJ whole genome shotgun (WGS) entry which is preliminary data.</text>
</comment>
<name>A0A7J9ACS3_9ROSI</name>
<organism evidence="1 2">
    <name type="scientific">Gossypium laxum</name>
    <dbReference type="NCBI Taxonomy" id="34288"/>
    <lineage>
        <taxon>Eukaryota</taxon>
        <taxon>Viridiplantae</taxon>
        <taxon>Streptophyta</taxon>
        <taxon>Embryophyta</taxon>
        <taxon>Tracheophyta</taxon>
        <taxon>Spermatophyta</taxon>
        <taxon>Magnoliopsida</taxon>
        <taxon>eudicotyledons</taxon>
        <taxon>Gunneridae</taxon>
        <taxon>Pentapetalae</taxon>
        <taxon>rosids</taxon>
        <taxon>malvids</taxon>
        <taxon>Malvales</taxon>
        <taxon>Malvaceae</taxon>
        <taxon>Malvoideae</taxon>
        <taxon>Gossypium</taxon>
    </lineage>
</organism>
<protein>
    <recommendedName>
        <fullName evidence="3">DUF4283 domain-containing protein</fullName>
    </recommendedName>
</protein>
<keyword evidence="2" id="KW-1185">Reference proteome</keyword>
<dbReference type="EMBL" id="JABEZV010000009">
    <property type="protein sequence ID" value="MBA0721790.1"/>
    <property type="molecule type" value="Genomic_DNA"/>
</dbReference>
<reference evidence="1 2" key="1">
    <citation type="journal article" date="2019" name="Genome Biol. Evol.">
        <title>Insights into the evolution of the New World diploid cottons (Gossypium, subgenus Houzingenia) based on genome sequencing.</title>
        <authorList>
            <person name="Grover C.E."/>
            <person name="Arick M.A. 2nd"/>
            <person name="Thrash A."/>
            <person name="Conover J.L."/>
            <person name="Sanders W.S."/>
            <person name="Peterson D.G."/>
            <person name="Frelichowski J.E."/>
            <person name="Scheffler J.A."/>
            <person name="Scheffler B.E."/>
            <person name="Wendel J.F."/>
        </authorList>
    </citation>
    <scope>NUCLEOTIDE SEQUENCE [LARGE SCALE GENOMIC DNA]</scope>
    <source>
        <strain evidence="1">4</strain>
        <tissue evidence="1">Leaf</tissue>
    </source>
</reference>
<dbReference type="AlphaFoldDB" id="A0A7J9ACS3"/>
<accession>A0A7J9ACS3</accession>
<dbReference type="Proteomes" id="UP000593574">
    <property type="component" value="Unassembled WGS sequence"/>
</dbReference>
<sequence>MAVTVVVKLLGRNLAYTTLHNRIFSLWKPTHSFKLMDIENDHFLVRFQNSGITRRFSLKVYGLCSSNISRFSRGLLTSVPSNHSLALSWHGSVYLGYRGRYRHVRDLFPSKGLELGHGGYKETATVEVQPEKDKIVEALETYGPWMIVGR</sequence>